<evidence type="ECO:0000256" key="7">
    <source>
        <dbReference type="ARBA" id="ARBA00023163"/>
    </source>
</evidence>
<dbReference type="SUPFAM" id="SSF57716">
    <property type="entry name" value="Glucocorticoid receptor-like (DNA-binding domain)"/>
    <property type="match status" value="1"/>
</dbReference>
<sequence>MSPENNKICKINTAQCPICKDFVSGIHYGVQTCESCKSFFKRAISFDKSSTFQCLQIHNKGKCRLSPFRRNCKFCRFHKCIKAGMLPNLVRIKKERGGRAAIYVKTKLF</sequence>
<keyword evidence="4" id="KW-0862">Zinc</keyword>
<organism evidence="11 12">
    <name type="scientific">Helicoverpa armigera</name>
    <name type="common">Cotton bollworm</name>
    <name type="synonym">Heliothis armigera</name>
    <dbReference type="NCBI Taxonomy" id="29058"/>
    <lineage>
        <taxon>Eukaryota</taxon>
        <taxon>Metazoa</taxon>
        <taxon>Ecdysozoa</taxon>
        <taxon>Arthropoda</taxon>
        <taxon>Hexapoda</taxon>
        <taxon>Insecta</taxon>
        <taxon>Pterygota</taxon>
        <taxon>Neoptera</taxon>
        <taxon>Endopterygota</taxon>
        <taxon>Lepidoptera</taxon>
        <taxon>Glossata</taxon>
        <taxon>Ditrysia</taxon>
        <taxon>Noctuoidea</taxon>
        <taxon>Noctuidae</taxon>
        <taxon>Heliothinae</taxon>
        <taxon>Helicoverpa</taxon>
    </lineage>
</organism>
<keyword evidence="3" id="KW-0863">Zinc-finger</keyword>
<keyword evidence="5" id="KW-0805">Transcription regulation</keyword>
<dbReference type="GO" id="GO:0005634">
    <property type="term" value="C:nucleus"/>
    <property type="evidence" value="ECO:0007669"/>
    <property type="project" value="UniProtKB-SubCell"/>
</dbReference>
<dbReference type="EMBL" id="NHMN01024282">
    <property type="protein sequence ID" value="PZC87402.1"/>
    <property type="molecule type" value="Genomic_DNA"/>
</dbReference>
<evidence type="ECO:0000259" key="10">
    <source>
        <dbReference type="PROSITE" id="PS51030"/>
    </source>
</evidence>
<dbReference type="AlphaFoldDB" id="A0A2W1CJF3"/>
<proteinExistence type="predicted"/>
<keyword evidence="8" id="KW-0675">Receptor</keyword>
<comment type="subcellular location">
    <subcellularLocation>
        <location evidence="1">Nucleus</location>
    </subcellularLocation>
</comment>
<evidence type="ECO:0000256" key="9">
    <source>
        <dbReference type="ARBA" id="ARBA00023242"/>
    </source>
</evidence>
<evidence type="ECO:0000256" key="3">
    <source>
        <dbReference type="ARBA" id="ARBA00022771"/>
    </source>
</evidence>
<keyword evidence="7" id="KW-0804">Transcription</keyword>
<dbReference type="PROSITE" id="PS51030">
    <property type="entry name" value="NUCLEAR_REC_DBD_2"/>
    <property type="match status" value="1"/>
</dbReference>
<dbReference type="PROSITE" id="PS00031">
    <property type="entry name" value="NUCLEAR_REC_DBD_1"/>
    <property type="match status" value="1"/>
</dbReference>
<name>A0A2W1CJF3_HELAM</name>
<accession>A0A2W1CJF3</accession>
<evidence type="ECO:0000256" key="1">
    <source>
        <dbReference type="ARBA" id="ARBA00004123"/>
    </source>
</evidence>
<protein>
    <recommendedName>
        <fullName evidence="10">Nuclear receptor domain-containing protein</fullName>
    </recommendedName>
</protein>
<dbReference type="GO" id="GO:0004879">
    <property type="term" value="F:nuclear receptor activity"/>
    <property type="evidence" value="ECO:0007669"/>
    <property type="project" value="InterPro"/>
</dbReference>
<evidence type="ECO:0000256" key="4">
    <source>
        <dbReference type="ARBA" id="ARBA00022833"/>
    </source>
</evidence>
<evidence type="ECO:0000256" key="6">
    <source>
        <dbReference type="ARBA" id="ARBA00023125"/>
    </source>
</evidence>
<dbReference type="InterPro" id="IPR001628">
    <property type="entry name" value="Znf_hrmn_rcpt"/>
</dbReference>
<reference evidence="11 12" key="1">
    <citation type="journal article" date="2017" name="BMC Biol.">
        <title>Genomic innovations, transcriptional plasticity and gene loss underlying the evolution and divergence of two highly polyphagous and invasive Helicoverpa pest species.</title>
        <authorList>
            <person name="Pearce S.L."/>
            <person name="Clarke D.F."/>
            <person name="East P.D."/>
            <person name="Elfekih S."/>
            <person name="Gordon K.H."/>
            <person name="Jermiin L.S."/>
            <person name="McGaughran A."/>
            <person name="Oakeshott J.G."/>
            <person name="Papanikolaou A."/>
            <person name="Perera O.P."/>
            <person name="Rane R.V."/>
            <person name="Richards S."/>
            <person name="Tay W.T."/>
            <person name="Walsh T.K."/>
            <person name="Anderson A."/>
            <person name="Anderson C.J."/>
            <person name="Asgari S."/>
            <person name="Board P.G."/>
            <person name="Bretschneider A."/>
            <person name="Campbell P.M."/>
            <person name="Chertemps T."/>
            <person name="Christeller J.T."/>
            <person name="Coppin C.W."/>
            <person name="Downes S.J."/>
            <person name="Duan G."/>
            <person name="Farnsworth C.A."/>
            <person name="Good R.T."/>
            <person name="Han L.B."/>
            <person name="Han Y.C."/>
            <person name="Hatje K."/>
            <person name="Horne I."/>
            <person name="Huang Y.P."/>
            <person name="Hughes D.S."/>
            <person name="Jacquin-Joly E."/>
            <person name="James W."/>
            <person name="Jhangiani S."/>
            <person name="Kollmar M."/>
            <person name="Kuwar S.S."/>
            <person name="Li S."/>
            <person name="Liu N.Y."/>
            <person name="Maibeche M.T."/>
            <person name="Miller J.R."/>
            <person name="Montagne N."/>
            <person name="Perry T."/>
            <person name="Qu J."/>
            <person name="Song S.V."/>
            <person name="Sutton G.G."/>
            <person name="Vogel H."/>
            <person name="Walenz B.P."/>
            <person name="Xu W."/>
            <person name="Zhang H.J."/>
            <person name="Zou Z."/>
            <person name="Batterham P."/>
            <person name="Edwards O.R."/>
            <person name="Feyereisen R."/>
            <person name="Gibbs R.A."/>
            <person name="Heckel D.G."/>
            <person name="McGrath A."/>
            <person name="Robin C."/>
            <person name="Scherer S.E."/>
            <person name="Worley K.C."/>
            <person name="Wu Y.D."/>
        </authorList>
    </citation>
    <scope>NUCLEOTIDE SEQUENCE [LARGE SCALE GENOMIC DNA]</scope>
    <source>
        <strain evidence="11">Harm_GR_Male_#8</strain>
        <tissue evidence="11">Whole organism</tissue>
    </source>
</reference>
<dbReference type="InterPro" id="IPR013088">
    <property type="entry name" value="Znf_NHR/GATA"/>
</dbReference>
<evidence type="ECO:0000256" key="2">
    <source>
        <dbReference type="ARBA" id="ARBA00022723"/>
    </source>
</evidence>
<dbReference type="SMART" id="SM00399">
    <property type="entry name" value="ZnF_C4"/>
    <property type="match status" value="1"/>
</dbReference>
<evidence type="ECO:0000256" key="8">
    <source>
        <dbReference type="ARBA" id="ARBA00023170"/>
    </source>
</evidence>
<evidence type="ECO:0000313" key="12">
    <source>
        <dbReference type="Proteomes" id="UP000249218"/>
    </source>
</evidence>
<comment type="caution">
    <text evidence="11">The sequence shown here is derived from an EMBL/GenBank/DDBJ whole genome shotgun (WGS) entry which is preliminary data.</text>
</comment>
<evidence type="ECO:0000313" key="11">
    <source>
        <dbReference type="EMBL" id="PZC87402.1"/>
    </source>
</evidence>
<dbReference type="Proteomes" id="UP000249218">
    <property type="component" value="Unassembled WGS sequence"/>
</dbReference>
<evidence type="ECO:0000256" key="5">
    <source>
        <dbReference type="ARBA" id="ARBA00023015"/>
    </source>
</evidence>
<keyword evidence="12" id="KW-1185">Reference proteome</keyword>
<dbReference type="Gene3D" id="3.30.50.10">
    <property type="entry name" value="Erythroid Transcription Factor GATA-1, subunit A"/>
    <property type="match status" value="1"/>
</dbReference>
<feature type="domain" description="Nuclear receptor" evidence="10">
    <location>
        <begin position="13"/>
        <end position="92"/>
    </location>
</feature>
<dbReference type="GO" id="GO:0008270">
    <property type="term" value="F:zinc ion binding"/>
    <property type="evidence" value="ECO:0007669"/>
    <property type="project" value="UniProtKB-KW"/>
</dbReference>
<dbReference type="Pfam" id="PF00105">
    <property type="entry name" value="zf-C4"/>
    <property type="match status" value="1"/>
</dbReference>
<keyword evidence="9" id="KW-0539">Nucleus</keyword>
<keyword evidence="6" id="KW-0238">DNA-binding</keyword>
<dbReference type="PANTHER" id="PTHR24086:SF25">
    <property type="entry name" value="NUCLEAR HORMONE RECEPTOR FTZ-F1 BETA"/>
    <property type="match status" value="1"/>
</dbReference>
<dbReference type="InterPro" id="IPR016355">
    <property type="entry name" value="NR5-like"/>
</dbReference>
<keyword evidence="2" id="KW-0479">Metal-binding</keyword>
<dbReference type="PRINTS" id="PR00047">
    <property type="entry name" value="STROIDFINGER"/>
</dbReference>
<dbReference type="PANTHER" id="PTHR24086">
    <property type="entry name" value="NUCLEAR RECEPTOR SUBFAMILY 5 GROUP A"/>
    <property type="match status" value="1"/>
</dbReference>
<dbReference type="GO" id="GO:0043565">
    <property type="term" value="F:sequence-specific DNA binding"/>
    <property type="evidence" value="ECO:0007669"/>
    <property type="project" value="InterPro"/>
</dbReference>
<gene>
    <name evidence="11" type="primary">HaOG216554</name>
    <name evidence="11" type="ORF">B5X24_HaOG216554</name>
</gene>